<dbReference type="Proteomes" id="UP000193498">
    <property type="component" value="Unassembled WGS sequence"/>
</dbReference>
<dbReference type="AlphaFoldDB" id="A0A1Y1YD83"/>
<keyword evidence="1" id="KW-0812">Transmembrane</keyword>
<feature type="transmembrane region" description="Helical" evidence="1">
    <location>
        <begin position="42"/>
        <end position="61"/>
    </location>
</feature>
<proteinExistence type="predicted"/>
<reference evidence="2 3" key="1">
    <citation type="submission" date="2016-07" db="EMBL/GenBank/DDBJ databases">
        <title>Pervasive Adenine N6-methylation of Active Genes in Fungi.</title>
        <authorList>
            <consortium name="DOE Joint Genome Institute"/>
            <person name="Mondo S.J."/>
            <person name="Dannebaum R.O."/>
            <person name="Kuo R.C."/>
            <person name="Labutti K."/>
            <person name="Haridas S."/>
            <person name="Kuo A."/>
            <person name="Salamov A."/>
            <person name="Ahrendt S.R."/>
            <person name="Lipzen A."/>
            <person name="Sullivan W."/>
            <person name="Andreopoulos W.B."/>
            <person name="Clum A."/>
            <person name="Lindquist E."/>
            <person name="Daum C."/>
            <person name="Ramamoorthy G.K."/>
            <person name="Gryganskyi A."/>
            <person name="Culley D."/>
            <person name="Magnuson J.K."/>
            <person name="James T.Y."/>
            <person name="O'Malley M.A."/>
            <person name="Stajich J.E."/>
            <person name="Spatafora J.W."/>
            <person name="Visel A."/>
            <person name="Grigoriev I.V."/>
        </authorList>
    </citation>
    <scope>NUCLEOTIDE SEQUENCE [LARGE SCALE GENOMIC DNA]</scope>
    <source>
        <strain evidence="2 3">CBS 931.73</strain>
    </source>
</reference>
<name>A0A1Y1YD83_9FUNG</name>
<keyword evidence="3" id="KW-1185">Reference proteome</keyword>
<accession>A0A1Y1YD83</accession>
<dbReference type="STRING" id="1314790.A0A1Y1YD83"/>
<comment type="caution">
    <text evidence="2">The sequence shown here is derived from an EMBL/GenBank/DDBJ whole genome shotgun (WGS) entry which is preliminary data.</text>
</comment>
<dbReference type="InParanoid" id="A0A1Y1YD83"/>
<keyword evidence="1" id="KW-1133">Transmembrane helix</keyword>
<evidence type="ECO:0000313" key="2">
    <source>
        <dbReference type="EMBL" id="ORX95991.1"/>
    </source>
</evidence>
<protein>
    <submittedName>
        <fullName evidence="2">Uncharacterized protein</fullName>
    </submittedName>
</protein>
<dbReference type="EMBL" id="MCFE01000163">
    <property type="protein sequence ID" value="ORX95991.1"/>
    <property type="molecule type" value="Genomic_DNA"/>
</dbReference>
<keyword evidence="1" id="KW-0472">Membrane</keyword>
<organism evidence="2 3">
    <name type="scientific">Basidiobolus meristosporus CBS 931.73</name>
    <dbReference type="NCBI Taxonomy" id="1314790"/>
    <lineage>
        <taxon>Eukaryota</taxon>
        <taxon>Fungi</taxon>
        <taxon>Fungi incertae sedis</taxon>
        <taxon>Zoopagomycota</taxon>
        <taxon>Entomophthoromycotina</taxon>
        <taxon>Basidiobolomycetes</taxon>
        <taxon>Basidiobolales</taxon>
        <taxon>Basidiobolaceae</taxon>
        <taxon>Basidiobolus</taxon>
    </lineage>
</organism>
<gene>
    <name evidence="2" type="ORF">K493DRAFT_314717</name>
</gene>
<dbReference type="OrthoDB" id="192748at2759"/>
<evidence type="ECO:0000313" key="3">
    <source>
        <dbReference type="Proteomes" id="UP000193498"/>
    </source>
</evidence>
<evidence type="ECO:0000256" key="1">
    <source>
        <dbReference type="SAM" id="Phobius"/>
    </source>
</evidence>
<sequence length="102" mass="12166">MSFPKEATAPIREQIQDPRLIGKYRRRVLSAESLKPTLTSKFIGFFATTFSIGIFGYFVLYHDFGMEYHCFTPIRRWAHRKRLEFWTLSSEEEKELREQGKL</sequence>